<dbReference type="AlphaFoldDB" id="A0A0P0RII4"/>
<dbReference type="Pfam" id="PF00106">
    <property type="entry name" value="adh_short"/>
    <property type="match status" value="1"/>
</dbReference>
<reference evidence="1 2" key="1">
    <citation type="journal article" date="2014" name="Genome Announc.">
        <title>Draft Genome Sequence of the Haloacid-Degrading Burkholderia caribensis Strain MBA4.</title>
        <authorList>
            <person name="Pan Y."/>
            <person name="Kong K.F."/>
            <person name="Tsang J.S."/>
        </authorList>
    </citation>
    <scope>NUCLEOTIDE SEQUENCE [LARGE SCALE GENOMIC DNA]</scope>
    <source>
        <strain evidence="1 2">MBA4</strain>
    </source>
</reference>
<evidence type="ECO:0000313" key="2">
    <source>
        <dbReference type="Proteomes" id="UP000019146"/>
    </source>
</evidence>
<dbReference type="InterPro" id="IPR036291">
    <property type="entry name" value="NAD(P)-bd_dom_sf"/>
</dbReference>
<gene>
    <name evidence="1" type="ORF">K788_0000530</name>
</gene>
<name>A0A0P0RII4_9BURK</name>
<dbReference type="GeneID" id="69975221"/>
<protein>
    <submittedName>
        <fullName evidence="1">Uncharacterized protein</fullName>
    </submittedName>
</protein>
<dbReference type="EMBL" id="CP012747">
    <property type="protein sequence ID" value="ALL68411.1"/>
    <property type="molecule type" value="Genomic_DNA"/>
</dbReference>
<dbReference type="Gene3D" id="3.40.50.720">
    <property type="entry name" value="NAD(P)-binding Rossmann-like Domain"/>
    <property type="match status" value="1"/>
</dbReference>
<dbReference type="KEGG" id="bcai:K788_0000530"/>
<dbReference type="RefSeq" id="WP_148654386.1">
    <property type="nucleotide sequence ID" value="NZ_CP012747.1"/>
</dbReference>
<evidence type="ECO:0000313" key="1">
    <source>
        <dbReference type="EMBL" id="ALL68411.1"/>
    </source>
</evidence>
<organism evidence="1 2">
    <name type="scientific">Paraburkholderia caribensis MBA4</name>
    <dbReference type="NCBI Taxonomy" id="1323664"/>
    <lineage>
        <taxon>Bacteria</taxon>
        <taxon>Pseudomonadati</taxon>
        <taxon>Pseudomonadota</taxon>
        <taxon>Betaproteobacteria</taxon>
        <taxon>Burkholderiales</taxon>
        <taxon>Burkholderiaceae</taxon>
        <taxon>Paraburkholderia</taxon>
    </lineage>
</organism>
<accession>A0A0P0RII4</accession>
<dbReference type="Proteomes" id="UP000019146">
    <property type="component" value="Chromosome 2"/>
</dbReference>
<dbReference type="SUPFAM" id="SSF51735">
    <property type="entry name" value="NAD(P)-binding Rossmann-fold domains"/>
    <property type="match status" value="1"/>
</dbReference>
<dbReference type="InterPro" id="IPR002347">
    <property type="entry name" value="SDR_fam"/>
</dbReference>
<proteinExistence type="predicted"/>
<sequence length="52" mass="5484">MSNTLTVVIVTGASQGIGAALVEGFRQRDHKVVAISKNGISVDFNVGSRNRL</sequence>